<dbReference type="EMBL" id="MK937606">
    <property type="protein sequence ID" value="QDH93142.1"/>
    <property type="molecule type" value="Genomic_DNA"/>
</dbReference>
<sequence length="133" mass="14494">MSTRPEDCGSTLGIRYPSAPSDEWETATCIQEHDGSPGADGTIHDSGDGWKWMLLDGFHEVAPLIVPSADLKALRETLALAQTAIAQRDWEPRARPDIERLGALIQAIDDHRPLGQDGKHGDLHTPTCGCDDR</sequence>
<feature type="region of interest" description="Disordered" evidence="1">
    <location>
        <begin position="112"/>
        <end position="133"/>
    </location>
</feature>
<feature type="compositionally biased region" description="Basic and acidic residues" evidence="1">
    <location>
        <begin position="112"/>
        <end position="123"/>
    </location>
</feature>
<dbReference type="RefSeq" id="YP_010751185.1">
    <property type="nucleotide sequence ID" value="NC_073366.1"/>
</dbReference>
<evidence type="ECO:0000313" key="2">
    <source>
        <dbReference type="EMBL" id="QDH93142.1"/>
    </source>
</evidence>
<evidence type="ECO:0000256" key="1">
    <source>
        <dbReference type="SAM" id="MobiDB-lite"/>
    </source>
</evidence>
<name>A0A514DHQ6_9CAUD</name>
<reference evidence="2 3" key="1">
    <citation type="submission" date="2019-05" db="EMBL/GenBank/DDBJ databases">
        <authorList>
            <person name="Stoner T.H."/>
            <person name="Aull H.G."/>
            <person name="Divens A.M."/>
            <person name="Zack K."/>
            <person name="Garlena R.A."/>
            <person name="Russell D.A."/>
            <person name="Pope W.H."/>
            <person name="Jacobs-Sera D."/>
            <person name="Hatfull G.F."/>
        </authorList>
    </citation>
    <scope>NUCLEOTIDE SEQUENCE [LARGE SCALE GENOMIC DNA]</scope>
</reference>
<gene>
    <name evidence="2" type="primary">84</name>
    <name evidence="2" type="ORF">PBI_MARGAERY_85</name>
</gene>
<organism evidence="2 3">
    <name type="scientific">Microbacterium phage Margaery</name>
    <dbReference type="NCBI Taxonomy" id="2591217"/>
    <lineage>
        <taxon>Viruses</taxon>
        <taxon>Duplodnaviria</taxon>
        <taxon>Heunggongvirae</taxon>
        <taxon>Uroviricota</taxon>
        <taxon>Caudoviricetes</taxon>
        <taxon>Hodgkinviridae</taxon>
        <taxon>Margaeryvirus</taxon>
        <taxon>Margaeryvirus margaery</taxon>
    </lineage>
</organism>
<keyword evidence="3" id="KW-1185">Reference proteome</keyword>
<accession>A0A514DHQ6</accession>
<evidence type="ECO:0000313" key="3">
    <source>
        <dbReference type="Proteomes" id="UP000315956"/>
    </source>
</evidence>
<dbReference type="GeneID" id="80004848"/>
<dbReference type="Proteomes" id="UP000315956">
    <property type="component" value="Segment"/>
</dbReference>
<proteinExistence type="predicted"/>
<dbReference type="KEGG" id="vg:80004848"/>
<protein>
    <submittedName>
        <fullName evidence="2">Uncharacterized protein</fullName>
    </submittedName>
</protein>